<dbReference type="AlphaFoldDB" id="A0A176WB77"/>
<dbReference type="SUPFAM" id="SSF117281">
    <property type="entry name" value="Kelch motif"/>
    <property type="match status" value="1"/>
</dbReference>
<reference evidence="2" key="1">
    <citation type="submission" date="2016-03" db="EMBL/GenBank/DDBJ databases">
        <title>Mechanisms controlling the formation of the plant cell surface in tip-growing cells are functionally conserved among land plants.</title>
        <authorList>
            <person name="Honkanen S."/>
            <person name="Jones V.A."/>
            <person name="Morieri G."/>
            <person name="Champion C."/>
            <person name="Hetherington A.J."/>
            <person name="Kelly S."/>
            <person name="Saint-Marcoux D."/>
            <person name="Proust H."/>
            <person name="Prescott H."/>
            <person name="Dolan L."/>
        </authorList>
    </citation>
    <scope>NUCLEOTIDE SEQUENCE [LARGE SCALE GENOMIC DNA]</scope>
    <source>
        <tissue evidence="2">Whole gametophyte</tissue>
    </source>
</reference>
<dbReference type="GO" id="GO:0080037">
    <property type="term" value="P:negative regulation of cytokinin-activated signaling pathway"/>
    <property type="evidence" value="ECO:0007669"/>
    <property type="project" value="InterPro"/>
</dbReference>
<dbReference type="PANTHER" id="PTHR46407:SF3">
    <property type="entry name" value="OS02G0208700 PROTEIN"/>
    <property type="match status" value="1"/>
</dbReference>
<feature type="compositionally biased region" description="Low complexity" evidence="1">
    <location>
        <begin position="182"/>
        <end position="199"/>
    </location>
</feature>
<accession>A0A176WB77</accession>
<protein>
    <recommendedName>
        <fullName evidence="4">F-box domain-containing protein</fullName>
    </recommendedName>
</protein>
<feature type="region of interest" description="Disordered" evidence="1">
    <location>
        <begin position="1"/>
        <end position="70"/>
    </location>
</feature>
<dbReference type="InterPro" id="IPR044595">
    <property type="entry name" value="KMD1-4"/>
</dbReference>
<dbReference type="GO" id="GO:2000762">
    <property type="term" value="P:regulation of phenylpropanoid metabolic process"/>
    <property type="evidence" value="ECO:0007669"/>
    <property type="project" value="InterPro"/>
</dbReference>
<dbReference type="Pfam" id="PF01344">
    <property type="entry name" value="Kelch_1"/>
    <property type="match status" value="1"/>
</dbReference>
<dbReference type="CDD" id="cd21931">
    <property type="entry name" value="TD_EMAP-like"/>
    <property type="match status" value="1"/>
</dbReference>
<dbReference type="InterPro" id="IPR006652">
    <property type="entry name" value="Kelch_1"/>
</dbReference>
<dbReference type="Proteomes" id="UP000077202">
    <property type="component" value="Unassembled WGS sequence"/>
</dbReference>
<feature type="compositionally biased region" description="Polar residues" evidence="1">
    <location>
        <begin position="7"/>
        <end position="18"/>
    </location>
</feature>
<dbReference type="InterPro" id="IPR015915">
    <property type="entry name" value="Kelch-typ_b-propeller"/>
</dbReference>
<gene>
    <name evidence="2" type="ORF">AXG93_3612s1200</name>
</gene>
<evidence type="ECO:0000256" key="1">
    <source>
        <dbReference type="SAM" id="MobiDB-lite"/>
    </source>
</evidence>
<name>A0A176WB77_MARPO</name>
<dbReference type="InterPro" id="IPR049813">
    <property type="entry name" value="Elp-1-like_TD"/>
</dbReference>
<comment type="caution">
    <text evidence="2">The sequence shown here is derived from an EMBL/GenBank/DDBJ whole genome shotgun (WGS) entry which is preliminary data.</text>
</comment>
<dbReference type="PANTHER" id="PTHR46407">
    <property type="entry name" value="OS02G0208700 PROTEIN"/>
    <property type="match status" value="1"/>
</dbReference>
<feature type="compositionally biased region" description="Basic and acidic residues" evidence="1">
    <location>
        <begin position="166"/>
        <end position="181"/>
    </location>
</feature>
<evidence type="ECO:0000313" key="3">
    <source>
        <dbReference type="Proteomes" id="UP000077202"/>
    </source>
</evidence>
<evidence type="ECO:0000313" key="2">
    <source>
        <dbReference type="EMBL" id="OAE30397.1"/>
    </source>
</evidence>
<evidence type="ECO:0008006" key="4">
    <source>
        <dbReference type="Google" id="ProtNLM"/>
    </source>
</evidence>
<feature type="region of interest" description="Disordered" evidence="1">
    <location>
        <begin position="160"/>
        <end position="204"/>
    </location>
</feature>
<sequence>MRRSKSGGHSNFYSTSKEAPSRSRSRKPEEGADFGSRGPAERDARPKKRSTSTAGDESRSSGFRENARRENVIEELKQLRQRVQSLEKKVTEQRQAMLQLERSNSAITEDVSEVVRRVERAYADATRLRSPPRSPCIISSHRTSRISASSSCRPSSRYSALSAAAADDHPHSHPAAAEREQQASASAATATSSGIAPAARDPNCKSEADASTLFPGLPDEITINRILTLVPWCKLYLLSTLNRSWQHAFRSRQVHDARARCGAQQALFVLSHPSLVSLLQKSYDFKKLALSLYDAARNAWHFLPSPADGVAKTWRLGHFETVFVDGRLYVLGGLFKEKSGEVLHKGDEVHMLDLGACESTWRRCASMGVVRERFGCAAVDGKVFVFGGLEPHADKYEYEYYRDREIWTNCEVFDPARNEWSSVESMPLGRIGHSVVDFRGELFMYGGNARPKGWSRYEDLEDMKDSDFTDAYNPACDRWRQVENFAKLCPQGALLLLPGQDGQPACICDVTKDAIFRYDDAPFGYKRTRIQSHKMVSPGWSEEQYVSSCVAVDNELFALLVFRKKYYADEGGILYCSPEAVLMKRSFDLHDASCASEPSGSGSLSPTSSFSASFWTSRSSAPRPPAFVYLDNLPASVEALCPTRFAARSTANSQPSKQINVPSFT</sequence>
<dbReference type="SMART" id="SM00612">
    <property type="entry name" value="Kelch"/>
    <property type="match status" value="2"/>
</dbReference>
<organism evidence="2 3">
    <name type="scientific">Marchantia polymorpha subsp. ruderalis</name>
    <dbReference type="NCBI Taxonomy" id="1480154"/>
    <lineage>
        <taxon>Eukaryota</taxon>
        <taxon>Viridiplantae</taxon>
        <taxon>Streptophyta</taxon>
        <taxon>Embryophyta</taxon>
        <taxon>Marchantiophyta</taxon>
        <taxon>Marchantiopsida</taxon>
        <taxon>Marchantiidae</taxon>
        <taxon>Marchantiales</taxon>
        <taxon>Marchantiaceae</taxon>
        <taxon>Marchantia</taxon>
    </lineage>
</organism>
<feature type="compositionally biased region" description="Polar residues" evidence="1">
    <location>
        <begin position="51"/>
        <end position="63"/>
    </location>
</feature>
<keyword evidence="3" id="KW-1185">Reference proteome</keyword>
<proteinExistence type="predicted"/>
<dbReference type="EMBL" id="LVLJ01001336">
    <property type="protein sequence ID" value="OAE30397.1"/>
    <property type="molecule type" value="Genomic_DNA"/>
</dbReference>
<dbReference type="Gene3D" id="2.120.10.80">
    <property type="entry name" value="Kelch-type beta propeller"/>
    <property type="match status" value="1"/>
</dbReference>